<reference evidence="6" key="1">
    <citation type="submission" date="2021-03" db="EMBL/GenBank/DDBJ databases">
        <title>Whole genome shotgun sequence of Actinoplanes auranticolor NBRC 12245.</title>
        <authorList>
            <person name="Komaki H."/>
            <person name="Tamura T."/>
        </authorList>
    </citation>
    <scope>NUCLEOTIDE SEQUENCE</scope>
    <source>
        <strain evidence="6">NBRC 12245</strain>
    </source>
</reference>
<feature type="domain" description="HTH gntR-type" evidence="5">
    <location>
        <begin position="34"/>
        <end position="102"/>
    </location>
</feature>
<organism evidence="6 7">
    <name type="scientific">Actinoplanes auranticolor</name>
    <dbReference type="NCBI Taxonomy" id="47988"/>
    <lineage>
        <taxon>Bacteria</taxon>
        <taxon>Bacillati</taxon>
        <taxon>Actinomycetota</taxon>
        <taxon>Actinomycetes</taxon>
        <taxon>Micromonosporales</taxon>
        <taxon>Micromonosporaceae</taxon>
        <taxon>Actinoplanes</taxon>
    </lineage>
</organism>
<keyword evidence="1" id="KW-0805">Transcription regulation</keyword>
<feature type="region of interest" description="Disordered" evidence="4">
    <location>
        <begin position="1"/>
        <end position="22"/>
    </location>
</feature>
<name>A0A919SYD1_9ACTN</name>
<dbReference type="SMART" id="SM00345">
    <property type="entry name" value="HTH_GNTR"/>
    <property type="match status" value="1"/>
</dbReference>
<protein>
    <recommendedName>
        <fullName evidence="5">HTH gntR-type domain-containing protein</fullName>
    </recommendedName>
</protein>
<dbReference type="CDD" id="cd07377">
    <property type="entry name" value="WHTH_GntR"/>
    <property type="match status" value="1"/>
</dbReference>
<dbReference type="InterPro" id="IPR036388">
    <property type="entry name" value="WH-like_DNA-bd_sf"/>
</dbReference>
<dbReference type="AlphaFoldDB" id="A0A919SYD1"/>
<evidence type="ECO:0000313" key="6">
    <source>
        <dbReference type="EMBL" id="GIM79278.1"/>
    </source>
</evidence>
<evidence type="ECO:0000313" key="7">
    <source>
        <dbReference type="Proteomes" id="UP000681340"/>
    </source>
</evidence>
<dbReference type="PANTHER" id="PTHR44846:SF1">
    <property type="entry name" value="MANNOSYL-D-GLYCERATE TRANSPORT_METABOLISM SYSTEM REPRESSOR MNGR-RELATED"/>
    <property type="match status" value="1"/>
</dbReference>
<dbReference type="InterPro" id="IPR036390">
    <property type="entry name" value="WH_DNA-bd_sf"/>
</dbReference>
<evidence type="ECO:0000256" key="1">
    <source>
        <dbReference type="ARBA" id="ARBA00023015"/>
    </source>
</evidence>
<dbReference type="InterPro" id="IPR000524">
    <property type="entry name" value="Tscrpt_reg_HTH_GntR"/>
</dbReference>
<dbReference type="PRINTS" id="PR00035">
    <property type="entry name" value="HTHGNTR"/>
</dbReference>
<dbReference type="GO" id="GO:0045892">
    <property type="term" value="P:negative regulation of DNA-templated transcription"/>
    <property type="evidence" value="ECO:0007669"/>
    <property type="project" value="TreeGrafter"/>
</dbReference>
<dbReference type="InterPro" id="IPR050679">
    <property type="entry name" value="Bact_HTH_transcr_reg"/>
</dbReference>
<keyword evidence="3" id="KW-0804">Transcription</keyword>
<proteinExistence type="predicted"/>
<keyword evidence="7" id="KW-1185">Reference proteome</keyword>
<dbReference type="SUPFAM" id="SSF46785">
    <property type="entry name" value="Winged helix' DNA-binding domain"/>
    <property type="match status" value="1"/>
</dbReference>
<evidence type="ECO:0000256" key="2">
    <source>
        <dbReference type="ARBA" id="ARBA00023125"/>
    </source>
</evidence>
<dbReference type="Pfam" id="PF00392">
    <property type="entry name" value="GntR"/>
    <property type="match status" value="1"/>
</dbReference>
<dbReference type="Gene3D" id="1.10.10.10">
    <property type="entry name" value="Winged helix-like DNA-binding domain superfamily/Winged helix DNA-binding domain"/>
    <property type="match status" value="1"/>
</dbReference>
<evidence type="ECO:0000256" key="4">
    <source>
        <dbReference type="SAM" id="MobiDB-lite"/>
    </source>
</evidence>
<keyword evidence="2" id="KW-0238">DNA-binding</keyword>
<dbReference type="EMBL" id="BOQL01000080">
    <property type="protein sequence ID" value="GIM79278.1"/>
    <property type="molecule type" value="Genomic_DNA"/>
</dbReference>
<sequence>MRMWARGPALPKPSRPSLRAGWWTPAELDPQGAVPLYQQLAAVIRTQIETGELVPNRPIPSELRLQQTYDVSRDTARHALKVLREAGLVVTVRGKGTYVTERE</sequence>
<dbReference type="GO" id="GO:0003677">
    <property type="term" value="F:DNA binding"/>
    <property type="evidence" value="ECO:0007669"/>
    <property type="project" value="UniProtKB-KW"/>
</dbReference>
<dbReference type="PANTHER" id="PTHR44846">
    <property type="entry name" value="MANNOSYL-D-GLYCERATE TRANSPORT/METABOLISM SYSTEM REPRESSOR MNGR-RELATED"/>
    <property type="match status" value="1"/>
</dbReference>
<dbReference type="PROSITE" id="PS50949">
    <property type="entry name" value="HTH_GNTR"/>
    <property type="match status" value="1"/>
</dbReference>
<dbReference type="Proteomes" id="UP000681340">
    <property type="component" value="Unassembled WGS sequence"/>
</dbReference>
<dbReference type="GO" id="GO:0003700">
    <property type="term" value="F:DNA-binding transcription factor activity"/>
    <property type="evidence" value="ECO:0007669"/>
    <property type="project" value="InterPro"/>
</dbReference>
<gene>
    <name evidence="6" type="ORF">Aau02nite_85000</name>
</gene>
<evidence type="ECO:0000256" key="3">
    <source>
        <dbReference type="ARBA" id="ARBA00023163"/>
    </source>
</evidence>
<evidence type="ECO:0000259" key="5">
    <source>
        <dbReference type="PROSITE" id="PS50949"/>
    </source>
</evidence>
<accession>A0A919SYD1</accession>
<comment type="caution">
    <text evidence="6">The sequence shown here is derived from an EMBL/GenBank/DDBJ whole genome shotgun (WGS) entry which is preliminary data.</text>
</comment>